<sequence length="84" mass="9356">MIELNKLTYNSNVSALSVASQGIKKSKEQPEITGNMKSLAAFLETYQTLSELFGSYKTLLQEDVGKLQDVSTCMTYAEQSLIKR</sequence>
<reference evidence="2 6" key="1">
    <citation type="journal article" date="2017" name="Genome Med.">
        <title>A novel Ruminococcus gnavus clade enriched in inflammatory bowel disease patients.</title>
        <authorList>
            <person name="Hall A.B."/>
            <person name="Yassour M."/>
            <person name="Sauk J."/>
            <person name="Garner A."/>
            <person name="Jiang X."/>
            <person name="Arthur T."/>
            <person name="Lagoudas G.K."/>
            <person name="Vatanen T."/>
            <person name="Fornelos N."/>
            <person name="Wilson R."/>
            <person name="Bertha M."/>
            <person name="Cohen M."/>
            <person name="Garber J."/>
            <person name="Khalili H."/>
            <person name="Gevers D."/>
            <person name="Ananthakrishnan A.N."/>
            <person name="Kugathasan S."/>
            <person name="Lander E.S."/>
            <person name="Blainey P."/>
            <person name="Vlamakis H."/>
            <person name="Xavier R.J."/>
            <person name="Huttenhower C."/>
        </authorList>
    </citation>
    <scope>NUCLEOTIDE SEQUENCE [LARGE SCALE GENOMIC DNA]</scope>
    <source>
        <strain evidence="2 6">RJX1124</strain>
    </source>
</reference>
<reference evidence="1" key="3">
    <citation type="submission" date="2021-10" db="EMBL/GenBank/DDBJ databases">
        <title>Collection of gut derived symbiotic bacterial strains cultured from healthy donors.</title>
        <authorList>
            <person name="Lin H."/>
            <person name="Littmann E."/>
            <person name="Claire K."/>
            <person name="Pamer E."/>
        </authorList>
    </citation>
    <scope>NUCLEOTIDE SEQUENCE</scope>
    <source>
        <strain evidence="1">MSK.23.18</strain>
    </source>
</reference>
<evidence type="ECO:0000313" key="1">
    <source>
        <dbReference type="EMBL" id="MCB5620048.1"/>
    </source>
</evidence>
<dbReference type="GeneID" id="42786546"/>
<dbReference type="EMBL" id="NIHS01000016">
    <property type="protein sequence ID" value="PLT72067.1"/>
    <property type="molecule type" value="Genomic_DNA"/>
</dbReference>
<dbReference type="Proteomes" id="UP000285697">
    <property type="component" value="Unassembled WGS sequence"/>
</dbReference>
<evidence type="ECO:0000313" key="4">
    <source>
        <dbReference type="EMBL" id="RHG17440.1"/>
    </source>
</evidence>
<evidence type="ECO:0008006" key="10">
    <source>
        <dbReference type="Google" id="ProtNLM"/>
    </source>
</evidence>
<dbReference type="Proteomes" id="UP001297370">
    <property type="component" value="Unassembled WGS sequence"/>
</dbReference>
<dbReference type="AlphaFoldDB" id="A0A2N5PAB5"/>
<evidence type="ECO:0000313" key="2">
    <source>
        <dbReference type="EMBL" id="PLT72067.1"/>
    </source>
</evidence>
<proteinExistence type="predicted"/>
<gene>
    <name evidence="2" type="ORF">CDL26_10295</name>
    <name evidence="5" type="ORF">DW243_15090</name>
    <name evidence="4" type="ORF">DW270_11215</name>
    <name evidence="3" type="ORF">DXC31_18510</name>
    <name evidence="1" type="ORF">LIQ08_12945</name>
</gene>
<evidence type="ECO:0000313" key="3">
    <source>
        <dbReference type="EMBL" id="RGM13891.1"/>
    </source>
</evidence>
<dbReference type="EMBL" id="JAJBOM010000019">
    <property type="protein sequence ID" value="MCB5620048.1"/>
    <property type="molecule type" value="Genomic_DNA"/>
</dbReference>
<dbReference type="RefSeq" id="WP_004612655.1">
    <property type="nucleotide sequence ID" value="NZ_JAAIQY010000019.1"/>
</dbReference>
<name>A0A2N5PAB5_MEDGN</name>
<dbReference type="EMBL" id="QRIA01000015">
    <property type="protein sequence ID" value="RHG17440.1"/>
    <property type="molecule type" value="Genomic_DNA"/>
</dbReference>
<organism evidence="2 6">
    <name type="scientific">Mediterraneibacter gnavus</name>
    <name type="common">Ruminococcus gnavus</name>
    <dbReference type="NCBI Taxonomy" id="33038"/>
    <lineage>
        <taxon>Bacteria</taxon>
        <taxon>Bacillati</taxon>
        <taxon>Bacillota</taxon>
        <taxon>Clostridia</taxon>
        <taxon>Lachnospirales</taxon>
        <taxon>Lachnospiraceae</taxon>
        <taxon>Mediterraneibacter</taxon>
    </lineage>
</organism>
<dbReference type="EMBL" id="QRIS01000031">
    <property type="protein sequence ID" value="RHG80362.1"/>
    <property type="molecule type" value="Genomic_DNA"/>
</dbReference>
<evidence type="ECO:0000313" key="6">
    <source>
        <dbReference type="Proteomes" id="UP000234891"/>
    </source>
</evidence>
<protein>
    <recommendedName>
        <fullName evidence="10">LXG domain-containing protein</fullName>
    </recommendedName>
</protein>
<dbReference type="Proteomes" id="UP000283981">
    <property type="component" value="Unassembled WGS sequence"/>
</dbReference>
<evidence type="ECO:0000313" key="8">
    <source>
        <dbReference type="Proteomes" id="UP000283981"/>
    </source>
</evidence>
<dbReference type="EMBL" id="QSSX01000122">
    <property type="protein sequence ID" value="RGM13891.1"/>
    <property type="molecule type" value="Genomic_DNA"/>
</dbReference>
<dbReference type="Proteomes" id="UP000234891">
    <property type="component" value="Unassembled WGS sequence"/>
</dbReference>
<evidence type="ECO:0000313" key="5">
    <source>
        <dbReference type="EMBL" id="RHG80362.1"/>
    </source>
</evidence>
<reference evidence="7 8" key="2">
    <citation type="submission" date="2018-08" db="EMBL/GenBank/DDBJ databases">
        <title>A genome reference for cultivated species of the human gut microbiota.</title>
        <authorList>
            <person name="Zou Y."/>
            <person name="Xue W."/>
            <person name="Luo G."/>
        </authorList>
    </citation>
    <scope>NUCLEOTIDE SEQUENCE [LARGE SCALE GENOMIC DNA]</scope>
    <source>
        <strain evidence="5 8">AM21-18</strain>
        <strain evidence="4 9">AM22-7AC</strain>
        <strain evidence="3 7">TF01-20-2</strain>
    </source>
</reference>
<accession>A0A2N5PAB5</accession>
<evidence type="ECO:0000313" key="9">
    <source>
        <dbReference type="Proteomes" id="UP000285697"/>
    </source>
</evidence>
<evidence type="ECO:0000313" key="7">
    <source>
        <dbReference type="Proteomes" id="UP000260808"/>
    </source>
</evidence>
<comment type="caution">
    <text evidence="2">The sequence shown here is derived from an EMBL/GenBank/DDBJ whole genome shotgun (WGS) entry which is preliminary data.</text>
</comment>
<dbReference type="Proteomes" id="UP000260808">
    <property type="component" value="Unassembled WGS sequence"/>
</dbReference>